<accession>A0A1G9VM46</accession>
<organism evidence="9 10">
    <name type="scientific">Siphonobacter aquaeclarae</name>
    <dbReference type="NCBI Taxonomy" id="563176"/>
    <lineage>
        <taxon>Bacteria</taxon>
        <taxon>Pseudomonadati</taxon>
        <taxon>Bacteroidota</taxon>
        <taxon>Cytophagia</taxon>
        <taxon>Cytophagales</taxon>
        <taxon>Cytophagaceae</taxon>
        <taxon>Siphonobacter</taxon>
    </lineage>
</organism>
<sequence length="606" mass="69027">MKTYMNRLAVAGLLVAATAGCNKDWLTPKPLSFYAPENTFIDADGMDGALVACLRNMRYEWSGDAAPIITETIFSEVAVEGTTDKSGPAQDLNLMITPDANLNSNDYNKIGWYWYEGYKGVKYANVVISRIDDAKYASEAERNAVLGKAYFHRAFRYYKLALQFGDIPFILKEITEPRLDFYSTKREVVLQKMKEDLEFAEKWVPDNVDKGEVTKGAVSHLLTKVNLALGKFDDAIKSASNVIDGGVYALMTNRFGADKNDATKNVVWDLHRPENKSLAENREALMLVIDRINIEGNMDGGTQLMRNTVPQWYNTINTPSGRKATSDAADIEIDQSTKYGRGIGRCRGTWYSTHRIWTDKTDLRHAKGNWMDMEDLVYNHPDLKKNNDSYYGKPLQRFNASGVMLVTDTIRSWFSWPHYKLFIPDPQNKPARGGNSDWYVFRLAETYLLRAEAHYWKGNLAAAAADLNVVRSRARATPLTAGEVNIGTILDERARELYFEEPRKTELTRIAYLFALTGQTAYNGKTYKLENFSENNFFYDRIMEKNEFYNKGVVTNHGDKYTMSPYHVLWPIPRNAIRSNTKGRINQNKGYSGYEENVPPLTEIKE</sequence>
<feature type="domain" description="RagB/SusD" evidence="7">
    <location>
        <begin position="345"/>
        <end position="591"/>
    </location>
</feature>
<evidence type="ECO:0000256" key="2">
    <source>
        <dbReference type="ARBA" id="ARBA00006275"/>
    </source>
</evidence>
<evidence type="ECO:0000259" key="7">
    <source>
        <dbReference type="Pfam" id="PF07980"/>
    </source>
</evidence>
<evidence type="ECO:0000313" key="9">
    <source>
        <dbReference type="EMBL" id="SDM73312.1"/>
    </source>
</evidence>
<dbReference type="Pfam" id="PF14322">
    <property type="entry name" value="SusD-like_3"/>
    <property type="match status" value="1"/>
</dbReference>
<dbReference type="EMBL" id="FNGS01000008">
    <property type="protein sequence ID" value="SDM73312.1"/>
    <property type="molecule type" value="Genomic_DNA"/>
</dbReference>
<dbReference type="InterPro" id="IPR011990">
    <property type="entry name" value="TPR-like_helical_dom_sf"/>
</dbReference>
<dbReference type="Gene3D" id="1.25.40.390">
    <property type="match status" value="1"/>
</dbReference>
<comment type="subcellular location">
    <subcellularLocation>
        <location evidence="1">Cell outer membrane</location>
    </subcellularLocation>
</comment>
<keyword evidence="10" id="KW-1185">Reference proteome</keyword>
<dbReference type="InterPro" id="IPR012944">
    <property type="entry name" value="SusD_RagB_dom"/>
</dbReference>
<dbReference type="InterPro" id="IPR033985">
    <property type="entry name" value="SusD-like_N"/>
</dbReference>
<evidence type="ECO:0000256" key="1">
    <source>
        <dbReference type="ARBA" id="ARBA00004442"/>
    </source>
</evidence>
<dbReference type="RefSeq" id="WP_093207515.1">
    <property type="nucleotide sequence ID" value="NZ_FNGS01000008.1"/>
</dbReference>
<evidence type="ECO:0000256" key="3">
    <source>
        <dbReference type="ARBA" id="ARBA00022729"/>
    </source>
</evidence>
<evidence type="ECO:0000256" key="5">
    <source>
        <dbReference type="ARBA" id="ARBA00023237"/>
    </source>
</evidence>
<evidence type="ECO:0000256" key="4">
    <source>
        <dbReference type="ARBA" id="ARBA00023136"/>
    </source>
</evidence>
<keyword evidence="3" id="KW-0732">Signal</keyword>
<dbReference type="Proteomes" id="UP000198901">
    <property type="component" value="Unassembled WGS sequence"/>
</dbReference>
<protein>
    <submittedName>
        <fullName evidence="9">Starch-binding associating with outer membrane</fullName>
    </submittedName>
</protein>
<evidence type="ECO:0000259" key="8">
    <source>
        <dbReference type="Pfam" id="PF14322"/>
    </source>
</evidence>
<dbReference type="STRING" id="563176.SAMN04488090_4166"/>
<dbReference type="PROSITE" id="PS51257">
    <property type="entry name" value="PROKAR_LIPOPROTEIN"/>
    <property type="match status" value="1"/>
</dbReference>
<gene>
    <name evidence="9" type="ORF">SAMN04488090_4166</name>
</gene>
<evidence type="ECO:0000313" key="10">
    <source>
        <dbReference type="Proteomes" id="UP000198901"/>
    </source>
</evidence>
<dbReference type="OrthoDB" id="906516at2"/>
<dbReference type="Pfam" id="PF07980">
    <property type="entry name" value="SusD_RagB"/>
    <property type="match status" value="1"/>
</dbReference>
<dbReference type="GO" id="GO:0009279">
    <property type="term" value="C:cell outer membrane"/>
    <property type="evidence" value="ECO:0007669"/>
    <property type="project" value="UniProtKB-SubCell"/>
</dbReference>
<name>A0A1G9VM46_9BACT</name>
<evidence type="ECO:0000256" key="6">
    <source>
        <dbReference type="SAM" id="MobiDB-lite"/>
    </source>
</evidence>
<dbReference type="AlphaFoldDB" id="A0A1G9VM46"/>
<reference evidence="9 10" key="1">
    <citation type="submission" date="2016-10" db="EMBL/GenBank/DDBJ databases">
        <authorList>
            <person name="de Groot N.N."/>
        </authorList>
    </citation>
    <scope>NUCLEOTIDE SEQUENCE [LARGE SCALE GENOMIC DNA]</scope>
    <source>
        <strain evidence="9 10">DSM 21668</strain>
    </source>
</reference>
<proteinExistence type="inferred from homology"/>
<keyword evidence="4" id="KW-0472">Membrane</keyword>
<feature type="domain" description="SusD-like N-terminal" evidence="8">
    <location>
        <begin position="85"/>
        <end position="227"/>
    </location>
</feature>
<feature type="region of interest" description="Disordered" evidence="6">
    <location>
        <begin position="583"/>
        <end position="606"/>
    </location>
</feature>
<comment type="similarity">
    <text evidence="2">Belongs to the SusD family.</text>
</comment>
<keyword evidence="5" id="KW-0998">Cell outer membrane</keyword>
<dbReference type="SUPFAM" id="SSF48452">
    <property type="entry name" value="TPR-like"/>
    <property type="match status" value="1"/>
</dbReference>